<dbReference type="PRINTS" id="PR00085">
    <property type="entry name" value="THFDHDRGNASE"/>
</dbReference>
<comment type="caution">
    <text evidence="14">The sequence shown here is derived from an EMBL/GenBank/DDBJ whole genome shotgun (WGS) entry which is preliminary data.</text>
</comment>
<evidence type="ECO:0000256" key="4">
    <source>
        <dbReference type="ARBA" id="ARBA00022755"/>
    </source>
</evidence>
<gene>
    <name evidence="11" type="primary">folD</name>
    <name evidence="14" type="ORF">SAMN05216431_10263</name>
</gene>
<dbReference type="EMBL" id="FOCC01000002">
    <property type="protein sequence ID" value="SEM39691.1"/>
    <property type="molecule type" value="Genomic_DNA"/>
</dbReference>
<evidence type="ECO:0000256" key="1">
    <source>
        <dbReference type="ARBA" id="ARBA00004777"/>
    </source>
</evidence>
<comment type="similarity">
    <text evidence="11">Belongs to the tetrahydrofolate dehydrogenase/cyclohydrolase family.</text>
</comment>
<evidence type="ECO:0000256" key="5">
    <source>
        <dbReference type="ARBA" id="ARBA00022801"/>
    </source>
</evidence>
<dbReference type="InterPro" id="IPR000672">
    <property type="entry name" value="THF_DH/CycHdrlase"/>
</dbReference>
<evidence type="ECO:0000259" key="13">
    <source>
        <dbReference type="Pfam" id="PF02882"/>
    </source>
</evidence>
<comment type="function">
    <text evidence="11">Catalyzes the oxidation of 5,10-methylenetetrahydrofolate to 5,10-methenyltetrahydrofolate and then the hydrolysis of 5,10-methenyltetrahydrofolate to 10-formyltetrahydrofolate.</text>
</comment>
<dbReference type="HAMAP" id="MF_01576">
    <property type="entry name" value="THF_DHG_CYH"/>
    <property type="match status" value="1"/>
</dbReference>
<dbReference type="PANTHER" id="PTHR48099:SF5">
    <property type="entry name" value="C-1-TETRAHYDROFOLATE SYNTHASE, CYTOPLASMIC"/>
    <property type="match status" value="1"/>
</dbReference>
<name>A0ABY1A9J7_9LACO</name>
<reference evidence="14 15" key="1">
    <citation type="submission" date="2016-10" db="EMBL/GenBank/DDBJ databases">
        <authorList>
            <person name="Varghese N."/>
            <person name="Submissions S."/>
        </authorList>
    </citation>
    <scope>NUCLEOTIDE SEQUENCE [LARGE SCALE GENOMIC DNA]</scope>
    <source>
        <strain evidence="14 15">WC1T17</strain>
    </source>
</reference>
<evidence type="ECO:0000259" key="12">
    <source>
        <dbReference type="Pfam" id="PF00763"/>
    </source>
</evidence>
<evidence type="ECO:0000313" key="14">
    <source>
        <dbReference type="EMBL" id="SEM39691.1"/>
    </source>
</evidence>
<dbReference type="NCBIfam" id="NF010783">
    <property type="entry name" value="PRK14186.1"/>
    <property type="match status" value="1"/>
</dbReference>
<keyword evidence="10 11" id="KW-0511">Multifunctional enzyme</keyword>
<dbReference type="Gene3D" id="3.40.50.720">
    <property type="entry name" value="NAD(P)-binding Rossmann-like Domain"/>
    <property type="match status" value="1"/>
</dbReference>
<dbReference type="InterPro" id="IPR020630">
    <property type="entry name" value="THF_DH/CycHdrlase_cat_dom"/>
</dbReference>
<dbReference type="PROSITE" id="PS00766">
    <property type="entry name" value="THF_DHG_CYH_1"/>
    <property type="match status" value="1"/>
</dbReference>
<comment type="catalytic activity">
    <reaction evidence="11">
        <text>(6R)-5,10-methylene-5,6,7,8-tetrahydrofolate + NADP(+) = (6R)-5,10-methenyltetrahydrofolate + NADPH</text>
        <dbReference type="Rhea" id="RHEA:22812"/>
        <dbReference type="ChEBI" id="CHEBI:15636"/>
        <dbReference type="ChEBI" id="CHEBI:57455"/>
        <dbReference type="ChEBI" id="CHEBI:57783"/>
        <dbReference type="ChEBI" id="CHEBI:58349"/>
        <dbReference type="EC" id="1.5.1.5"/>
    </reaction>
</comment>
<dbReference type="CDD" id="cd01080">
    <property type="entry name" value="NAD_bind_m-THF_DH_Cyclohyd"/>
    <property type="match status" value="1"/>
</dbReference>
<dbReference type="EC" id="3.5.4.9" evidence="11"/>
<comment type="subunit">
    <text evidence="11">Homodimer.</text>
</comment>
<dbReference type="InterPro" id="IPR036291">
    <property type="entry name" value="NAD(P)-bd_dom_sf"/>
</dbReference>
<dbReference type="InterPro" id="IPR046346">
    <property type="entry name" value="Aminoacid_DH-like_N_sf"/>
</dbReference>
<keyword evidence="8 11" id="KW-0368">Histidine biosynthesis</keyword>
<feature type="binding site" evidence="11">
    <location>
        <position position="230"/>
    </location>
    <ligand>
        <name>NADP(+)</name>
        <dbReference type="ChEBI" id="CHEBI:58349"/>
    </ligand>
</feature>
<dbReference type="SUPFAM" id="SSF53223">
    <property type="entry name" value="Aminoacid dehydrogenase-like, N-terminal domain"/>
    <property type="match status" value="1"/>
</dbReference>
<organism evidence="14 15">
    <name type="scientific">Ligilactobacillus ruminis</name>
    <dbReference type="NCBI Taxonomy" id="1623"/>
    <lineage>
        <taxon>Bacteria</taxon>
        <taxon>Bacillati</taxon>
        <taxon>Bacillota</taxon>
        <taxon>Bacilli</taxon>
        <taxon>Lactobacillales</taxon>
        <taxon>Lactobacillaceae</taxon>
        <taxon>Ligilactobacillus</taxon>
    </lineage>
</organism>
<feature type="domain" description="Tetrahydrofolate dehydrogenase/cyclohydrolase catalytic" evidence="12">
    <location>
        <begin position="5"/>
        <end position="119"/>
    </location>
</feature>
<protein>
    <recommendedName>
        <fullName evidence="11">Bifunctional protein FolD</fullName>
    </recommendedName>
    <domain>
        <recommendedName>
            <fullName evidence="11">Methylenetetrahydrofolate dehydrogenase</fullName>
            <ecNumber evidence="11">1.5.1.5</ecNumber>
        </recommendedName>
    </domain>
    <domain>
        <recommendedName>
            <fullName evidence="11">Methenyltetrahydrofolate cyclohydrolase</fullName>
            <ecNumber evidence="11">3.5.4.9</ecNumber>
        </recommendedName>
    </domain>
</protein>
<dbReference type="Pfam" id="PF02882">
    <property type="entry name" value="THF_DHG_CYH_C"/>
    <property type="match status" value="1"/>
</dbReference>
<keyword evidence="4 11" id="KW-0658">Purine biosynthesis</keyword>
<evidence type="ECO:0000256" key="10">
    <source>
        <dbReference type="ARBA" id="ARBA00023268"/>
    </source>
</evidence>
<accession>A0ABY1A9J7</accession>
<keyword evidence="5 11" id="KW-0378">Hydrolase</keyword>
<dbReference type="EC" id="1.5.1.5" evidence="11"/>
<feature type="domain" description="Tetrahydrofolate dehydrogenase/cyclohydrolase NAD(P)-binding" evidence="13">
    <location>
        <begin position="138"/>
        <end position="280"/>
    </location>
</feature>
<dbReference type="PROSITE" id="PS00767">
    <property type="entry name" value="THF_DHG_CYH_2"/>
    <property type="match status" value="1"/>
</dbReference>
<evidence type="ECO:0000256" key="3">
    <source>
        <dbReference type="ARBA" id="ARBA00022605"/>
    </source>
</evidence>
<keyword evidence="2 11" id="KW-0554">One-carbon metabolism</keyword>
<dbReference type="Proteomes" id="UP000182089">
    <property type="component" value="Unassembled WGS sequence"/>
</dbReference>
<evidence type="ECO:0000313" key="15">
    <source>
        <dbReference type="Proteomes" id="UP000182089"/>
    </source>
</evidence>
<evidence type="ECO:0000256" key="7">
    <source>
        <dbReference type="ARBA" id="ARBA00023002"/>
    </source>
</evidence>
<dbReference type="Gene3D" id="3.40.50.10860">
    <property type="entry name" value="Leucine Dehydrogenase, chain A, domain 1"/>
    <property type="match status" value="1"/>
</dbReference>
<evidence type="ECO:0000256" key="8">
    <source>
        <dbReference type="ARBA" id="ARBA00023102"/>
    </source>
</evidence>
<evidence type="ECO:0000256" key="9">
    <source>
        <dbReference type="ARBA" id="ARBA00023167"/>
    </source>
</evidence>
<sequence>MTILMNGRDLAQKVRESLKERVNKLKKRGVTPTLAVILVGDDEASKVYVRNKHRAAEKIGIKTIDKKLPQNAGQEEVIKVVKSYNNDPNVHGVLVQMPLPKQIDEKAVIDAISPKKDVDGSHPENMGRLFMNEARALPCTPRGIMELLDEYDIDVRGQEVVIVGRSNLVGRPLAALMINASATVTVAHSVTHKLQEVTKKADILVVAVGQAGMIDESYIKPGAVVIDVGINRTAEGKLSGDVNEASVMGKASFLTPVPGGVGPMTVSMLMKQTVEFAERSVVDD</sequence>
<keyword evidence="7 11" id="KW-0560">Oxidoreductase</keyword>
<proteinExistence type="inferred from homology"/>
<dbReference type="Pfam" id="PF00763">
    <property type="entry name" value="THF_DHG_CYH"/>
    <property type="match status" value="1"/>
</dbReference>
<dbReference type="InterPro" id="IPR020867">
    <property type="entry name" value="THF_DH/CycHdrlase_CS"/>
</dbReference>
<evidence type="ECO:0000256" key="11">
    <source>
        <dbReference type="HAMAP-Rule" id="MF_01576"/>
    </source>
</evidence>
<feature type="binding site" evidence="11">
    <location>
        <begin position="164"/>
        <end position="166"/>
    </location>
    <ligand>
        <name>NADP(+)</name>
        <dbReference type="ChEBI" id="CHEBI:58349"/>
    </ligand>
</feature>
<keyword evidence="9 11" id="KW-0486">Methionine biosynthesis</keyword>
<comment type="pathway">
    <text evidence="1 11">One-carbon metabolism; tetrahydrofolate interconversion.</text>
</comment>
<comment type="caution">
    <text evidence="11">Lacks conserved residue(s) required for the propagation of feature annotation.</text>
</comment>
<keyword evidence="6 11" id="KW-0521">NADP</keyword>
<dbReference type="PANTHER" id="PTHR48099">
    <property type="entry name" value="C-1-TETRAHYDROFOLATE SYNTHASE, CYTOPLASMIC-RELATED"/>
    <property type="match status" value="1"/>
</dbReference>
<keyword evidence="3 11" id="KW-0028">Amino-acid biosynthesis</keyword>
<dbReference type="SUPFAM" id="SSF51735">
    <property type="entry name" value="NAD(P)-binding Rossmann-fold domains"/>
    <property type="match status" value="1"/>
</dbReference>
<evidence type="ECO:0000256" key="2">
    <source>
        <dbReference type="ARBA" id="ARBA00022563"/>
    </source>
</evidence>
<dbReference type="InterPro" id="IPR020631">
    <property type="entry name" value="THF_DH/CycHdrlase_NAD-bd_dom"/>
</dbReference>
<comment type="catalytic activity">
    <reaction evidence="11">
        <text>(6R)-5,10-methenyltetrahydrofolate + H2O = (6R)-10-formyltetrahydrofolate + H(+)</text>
        <dbReference type="Rhea" id="RHEA:23700"/>
        <dbReference type="ChEBI" id="CHEBI:15377"/>
        <dbReference type="ChEBI" id="CHEBI:15378"/>
        <dbReference type="ChEBI" id="CHEBI:57455"/>
        <dbReference type="ChEBI" id="CHEBI:195366"/>
        <dbReference type="EC" id="3.5.4.9"/>
    </reaction>
</comment>
<evidence type="ECO:0000256" key="6">
    <source>
        <dbReference type="ARBA" id="ARBA00022857"/>
    </source>
</evidence>